<protein>
    <submittedName>
        <fullName evidence="1">Uncharacterized protein</fullName>
    </submittedName>
</protein>
<reference evidence="1 2" key="1">
    <citation type="submission" date="2022-09" db="EMBL/GenBank/DDBJ databases">
        <authorList>
            <person name="Han X.L."/>
            <person name="Wang Q."/>
            <person name="Lu T."/>
        </authorList>
    </citation>
    <scope>NUCLEOTIDE SEQUENCE [LARGE SCALE GENOMIC DNA]</scope>
    <source>
        <strain evidence="1 2">WQ 127069</strain>
    </source>
</reference>
<gene>
    <name evidence="1" type="ORF">OB236_38295</name>
</gene>
<evidence type="ECO:0000313" key="2">
    <source>
        <dbReference type="Proteomes" id="UP001652445"/>
    </source>
</evidence>
<keyword evidence="2" id="KW-1185">Reference proteome</keyword>
<organism evidence="1 2">
    <name type="scientific">Paenibacillus baimaensis</name>
    <dbReference type="NCBI Taxonomy" id="2982185"/>
    <lineage>
        <taxon>Bacteria</taxon>
        <taxon>Bacillati</taxon>
        <taxon>Bacillota</taxon>
        <taxon>Bacilli</taxon>
        <taxon>Bacillales</taxon>
        <taxon>Paenibacillaceae</taxon>
        <taxon>Paenibacillus</taxon>
    </lineage>
</organism>
<sequence>MMKECVLHNGKVINIGPWDYRIQPVQVGVEEVILESEREIDGEIIPAVIEYRPIYEDQITNPIPEGSVIEQKEVEQDADDGWYVIGEIKLPNELDIIGQQLVNRELEVLGLRSENELLGSQLVSIDIRLLEGGL</sequence>
<accession>A0ABT2UTX0</accession>
<dbReference type="EMBL" id="JAOQIO010000124">
    <property type="protein sequence ID" value="MCU6797992.1"/>
    <property type="molecule type" value="Genomic_DNA"/>
</dbReference>
<name>A0ABT2UTX0_9BACL</name>
<dbReference type="RefSeq" id="WP_262688674.1">
    <property type="nucleotide sequence ID" value="NZ_JAOQIO010000124.1"/>
</dbReference>
<evidence type="ECO:0000313" key="1">
    <source>
        <dbReference type="EMBL" id="MCU6797992.1"/>
    </source>
</evidence>
<proteinExistence type="predicted"/>
<dbReference type="Proteomes" id="UP001652445">
    <property type="component" value="Unassembled WGS sequence"/>
</dbReference>
<comment type="caution">
    <text evidence="1">The sequence shown here is derived from an EMBL/GenBank/DDBJ whole genome shotgun (WGS) entry which is preliminary data.</text>
</comment>